<sequence>MSRLPAAFLARPIAHRALHGAGRPENSLAAIRAAVAAGYGVEIDVQPASDGVAMVFHDDTLERLTAAAGPISARPAAELGRMPLTGGAAGIPTLAEALAAIGGQVPVLIEVKDRDGDMGPQVGPLEAAVIAALEGYAGDVAVMSFNPHSVDVFRRDAPDLPRGLVTSAFRAEHWPEISDATRGRLAAISDFDRLEADFISHEAAALDMAPVAALKARGVPVLCWTVRSAAGAAAARRVADNVTFEGYLP</sequence>
<name>A0A0M7B9C3_9RHOB</name>
<dbReference type="Gene3D" id="3.20.20.190">
    <property type="entry name" value="Phosphatidylinositol (PI) phosphodiesterase"/>
    <property type="match status" value="1"/>
</dbReference>
<evidence type="ECO:0000313" key="3">
    <source>
        <dbReference type="Proteomes" id="UP000049455"/>
    </source>
</evidence>
<keyword evidence="2" id="KW-0378">Hydrolase</keyword>
<keyword evidence="3" id="KW-1185">Reference proteome</keyword>
<accession>A0A0M7B9C3</accession>
<feature type="domain" description="GP-PDE" evidence="1">
    <location>
        <begin position="10"/>
        <end position="249"/>
    </location>
</feature>
<evidence type="ECO:0000259" key="1">
    <source>
        <dbReference type="PROSITE" id="PS51704"/>
    </source>
</evidence>
<dbReference type="RefSeq" id="WP_055663068.1">
    <property type="nucleotide sequence ID" value="NZ_CYPR01000096.1"/>
</dbReference>
<dbReference type="PANTHER" id="PTHR46211">
    <property type="entry name" value="GLYCEROPHOSPHORYL DIESTER PHOSPHODIESTERASE"/>
    <property type="match status" value="1"/>
</dbReference>
<dbReference type="AlphaFoldDB" id="A0A0M7B9C3"/>
<proteinExistence type="predicted"/>
<dbReference type="GO" id="GO:0008889">
    <property type="term" value="F:glycerophosphodiester phosphodiesterase activity"/>
    <property type="evidence" value="ECO:0007669"/>
    <property type="project" value="UniProtKB-EC"/>
</dbReference>
<dbReference type="Pfam" id="PF03009">
    <property type="entry name" value="GDPD"/>
    <property type="match status" value="1"/>
</dbReference>
<dbReference type="EMBL" id="CYPR01000096">
    <property type="protein sequence ID" value="CUH38799.1"/>
    <property type="molecule type" value="Genomic_DNA"/>
</dbReference>
<reference evidence="2 3" key="1">
    <citation type="submission" date="2015-09" db="EMBL/GenBank/DDBJ databases">
        <authorList>
            <person name="Jackson K.R."/>
            <person name="Lunt B.L."/>
            <person name="Fisher J.N.B."/>
            <person name="Gardner A.V."/>
            <person name="Bailey M.E."/>
            <person name="Deus L.M."/>
            <person name="Earl A.S."/>
            <person name="Gibby P.D."/>
            <person name="Hartmann K.A."/>
            <person name="Liu J.E."/>
            <person name="Manci A.M."/>
            <person name="Nielsen D.A."/>
            <person name="Solomon M.B."/>
            <person name="Breakwell D.P."/>
            <person name="Burnett S.H."/>
            <person name="Grose J.H."/>
        </authorList>
    </citation>
    <scope>NUCLEOTIDE SEQUENCE [LARGE SCALE GENOMIC DNA]</scope>
    <source>
        <strain evidence="2 3">CECT 7799</strain>
    </source>
</reference>
<dbReference type="STRING" id="313367.JSE7799_01516"/>
<dbReference type="EC" id="3.1.4.46" evidence="2"/>
<dbReference type="Proteomes" id="UP000049455">
    <property type="component" value="Unassembled WGS sequence"/>
</dbReference>
<dbReference type="InterPro" id="IPR017946">
    <property type="entry name" value="PLC-like_Pdiesterase_TIM-brl"/>
</dbReference>
<dbReference type="PANTHER" id="PTHR46211:SF1">
    <property type="entry name" value="GLYCEROPHOSPHODIESTER PHOSPHODIESTERASE, CYTOPLASMIC"/>
    <property type="match status" value="1"/>
</dbReference>
<gene>
    <name evidence="2" type="primary">ugpQ</name>
    <name evidence="2" type="ORF">JSE7799_01516</name>
</gene>
<organism evidence="2 3">
    <name type="scientific">Jannaschia seosinensis</name>
    <dbReference type="NCBI Taxonomy" id="313367"/>
    <lineage>
        <taxon>Bacteria</taxon>
        <taxon>Pseudomonadati</taxon>
        <taxon>Pseudomonadota</taxon>
        <taxon>Alphaproteobacteria</taxon>
        <taxon>Rhodobacterales</taxon>
        <taxon>Roseobacteraceae</taxon>
        <taxon>Jannaschia</taxon>
    </lineage>
</organism>
<evidence type="ECO:0000313" key="2">
    <source>
        <dbReference type="EMBL" id="CUH38799.1"/>
    </source>
</evidence>
<dbReference type="PROSITE" id="PS51704">
    <property type="entry name" value="GP_PDE"/>
    <property type="match status" value="1"/>
</dbReference>
<dbReference type="OrthoDB" id="384721at2"/>
<dbReference type="GO" id="GO:0006629">
    <property type="term" value="P:lipid metabolic process"/>
    <property type="evidence" value="ECO:0007669"/>
    <property type="project" value="InterPro"/>
</dbReference>
<dbReference type="SUPFAM" id="SSF51695">
    <property type="entry name" value="PLC-like phosphodiesterases"/>
    <property type="match status" value="1"/>
</dbReference>
<protein>
    <submittedName>
        <fullName evidence="2">Glycerophosphoryl diester phosphodiesterase</fullName>
        <ecNumber evidence="2">3.1.4.46</ecNumber>
    </submittedName>
</protein>
<dbReference type="InterPro" id="IPR030395">
    <property type="entry name" value="GP_PDE_dom"/>
</dbReference>